<evidence type="ECO:0000256" key="1">
    <source>
        <dbReference type="SAM" id="MobiDB-lite"/>
    </source>
</evidence>
<evidence type="ECO:0000313" key="2">
    <source>
        <dbReference type="EMBL" id="KAK7040231.1"/>
    </source>
</evidence>
<comment type="caution">
    <text evidence="2">The sequence shown here is derived from an EMBL/GenBank/DDBJ whole genome shotgun (WGS) entry which is preliminary data.</text>
</comment>
<feature type="region of interest" description="Disordered" evidence="1">
    <location>
        <begin position="1"/>
        <end position="34"/>
    </location>
</feature>
<organism evidence="2 3">
    <name type="scientific">Paramarasmius palmivorus</name>
    <dbReference type="NCBI Taxonomy" id="297713"/>
    <lineage>
        <taxon>Eukaryota</taxon>
        <taxon>Fungi</taxon>
        <taxon>Dikarya</taxon>
        <taxon>Basidiomycota</taxon>
        <taxon>Agaricomycotina</taxon>
        <taxon>Agaricomycetes</taxon>
        <taxon>Agaricomycetidae</taxon>
        <taxon>Agaricales</taxon>
        <taxon>Marasmiineae</taxon>
        <taxon>Marasmiaceae</taxon>
        <taxon>Paramarasmius</taxon>
    </lineage>
</organism>
<sequence>MSVVHEAKSTGYNSDAIEVPGETPRISNPAHTSKKSFLSRLPALVNQATARVRSTLQETARKQEILLKAQAHSAK</sequence>
<dbReference type="AlphaFoldDB" id="A0AAW0CMP6"/>
<keyword evidence="3" id="KW-1185">Reference proteome</keyword>
<proteinExistence type="predicted"/>
<gene>
    <name evidence="2" type="ORF">VNI00_010037</name>
</gene>
<dbReference type="EMBL" id="JAYKXP010000038">
    <property type="protein sequence ID" value="KAK7040231.1"/>
    <property type="molecule type" value="Genomic_DNA"/>
</dbReference>
<reference evidence="2 3" key="1">
    <citation type="submission" date="2024-01" db="EMBL/GenBank/DDBJ databases">
        <title>A draft genome for a cacao thread blight-causing isolate of Paramarasmius palmivorus.</title>
        <authorList>
            <person name="Baruah I.K."/>
            <person name="Bukari Y."/>
            <person name="Amoako-Attah I."/>
            <person name="Meinhardt L.W."/>
            <person name="Bailey B.A."/>
            <person name="Cohen S.P."/>
        </authorList>
    </citation>
    <scope>NUCLEOTIDE SEQUENCE [LARGE SCALE GENOMIC DNA]</scope>
    <source>
        <strain evidence="2 3">GH-12</strain>
    </source>
</reference>
<dbReference type="Proteomes" id="UP001383192">
    <property type="component" value="Unassembled WGS sequence"/>
</dbReference>
<accession>A0AAW0CMP6</accession>
<name>A0AAW0CMP6_9AGAR</name>
<evidence type="ECO:0000313" key="3">
    <source>
        <dbReference type="Proteomes" id="UP001383192"/>
    </source>
</evidence>
<protein>
    <submittedName>
        <fullName evidence="2">Uncharacterized protein</fullName>
    </submittedName>
</protein>